<evidence type="ECO:0000259" key="4">
    <source>
        <dbReference type="Pfam" id="PF19087"/>
    </source>
</evidence>
<dbReference type="Pfam" id="PF19087">
    <property type="entry name" value="DUF5776"/>
    <property type="match status" value="1"/>
</dbReference>
<organism evidence="5 6">
    <name type="scientific">Levilactobacillus spicheri</name>
    <dbReference type="NCBI Taxonomy" id="216463"/>
    <lineage>
        <taxon>Bacteria</taxon>
        <taxon>Bacillati</taxon>
        <taxon>Bacillota</taxon>
        <taxon>Bacilli</taxon>
        <taxon>Lactobacillales</taxon>
        <taxon>Lactobacillaceae</taxon>
        <taxon>Levilactobacillus</taxon>
    </lineage>
</organism>
<dbReference type="Gene3D" id="3.10.20.320">
    <property type="entry name" value="Putative peptidoglycan bound protein (lpxtg motif)"/>
    <property type="match status" value="1"/>
</dbReference>
<protein>
    <recommendedName>
        <fullName evidence="7">DUF5776 domain-containing protein</fullName>
    </recommendedName>
</protein>
<evidence type="ECO:0000256" key="1">
    <source>
        <dbReference type="ARBA" id="ARBA00022737"/>
    </source>
</evidence>
<dbReference type="EMBL" id="JZCR01000003">
    <property type="protein sequence ID" value="KJW13828.1"/>
    <property type="molecule type" value="Genomic_DNA"/>
</dbReference>
<dbReference type="AlphaFoldDB" id="A0A0F3RUY6"/>
<sequence length="675" mass="72254">MSTFTKTPAVLVAALGLGGLLLGGTGLTLTTPITAHADTTATQGILHSGEYGTSHWYITDDLTLHIGAGTLANTTGNGPAWQAYGNQVAKIVIDGPVVLPAKNKGLFGYLGATEIDGLDKIDASHATSLTFAFYGTQVTNLDLSSWDVHNVTDASFLFGQAQSPVINLTGWKMPKLTNAYWMFMMAAHVHELDLSGINFRKANLSQAFMHSNLTVLHLGPDSLLKGSNFNPPTNAAYHDAWQEIGTGTVAAPNGKVTYQNGAALRDNYDGSAPGTYVRAKNPGGTITARYLDQLDQPLTPDVTVDGYFGDDFTTTQKAFPDYTFQSVTGDPTGQFDADPHTVTYHYTQDEKNQQSLTGENATITVGDATPTAATFHAQATDKHGQTIPVAVDLSGAQLDTPGTYDVRLTTSDDQSLTVKLTVKAAESSSSSSSTSSSSSSSSTSSSSSSSSSAIISSSSSAAGSTSSSVPTSSISSSSQPSQVKPPLNDGDLITGGESDLSAFKGEAIYATKALNLYRHPTFKKSQRKAHYAKQPRVKRPMFVVTGAATTKAGTLRFKVRDVNHDRKTDGRVGYITAKKTYVSGVYYQHVYRKVSVINPHGVNSYRTRKLTGKTHHYRKGQVLTVKRIVRYHLTTRYVLTNGRYVTANKKLIKAHVPAARSTTQHSVALHTRTTR</sequence>
<evidence type="ECO:0000313" key="6">
    <source>
        <dbReference type="Proteomes" id="UP000033491"/>
    </source>
</evidence>
<dbReference type="Pfam" id="PF03382">
    <property type="entry name" value="DUF285"/>
    <property type="match status" value="1"/>
</dbReference>
<feature type="domain" description="MucBP" evidence="3">
    <location>
        <begin position="285"/>
        <end position="347"/>
    </location>
</feature>
<dbReference type="PANTHER" id="PTHR13491">
    <property type="entry name" value="ZCCHC10 PROTEIN"/>
    <property type="match status" value="1"/>
</dbReference>
<evidence type="ECO:0000313" key="5">
    <source>
        <dbReference type="EMBL" id="KJW13828.1"/>
    </source>
</evidence>
<keyword evidence="1" id="KW-0677">Repeat</keyword>
<dbReference type="RefSeq" id="WP_045806324.1">
    <property type="nucleotide sequence ID" value="NZ_JZCR01000003.1"/>
</dbReference>
<feature type="compositionally biased region" description="Low complexity" evidence="2">
    <location>
        <begin position="427"/>
        <end position="478"/>
    </location>
</feature>
<dbReference type="InterPro" id="IPR039715">
    <property type="entry name" value="ZCCHC10"/>
</dbReference>
<dbReference type="Gene3D" id="2.60.40.10">
    <property type="entry name" value="Immunoglobulins"/>
    <property type="match status" value="1"/>
</dbReference>
<evidence type="ECO:0000259" key="3">
    <source>
        <dbReference type="Pfam" id="PF06458"/>
    </source>
</evidence>
<dbReference type="Pfam" id="PF06458">
    <property type="entry name" value="MucBP"/>
    <property type="match status" value="1"/>
</dbReference>
<gene>
    <name evidence="5" type="ORF">VC81_01215</name>
</gene>
<dbReference type="InterPro" id="IPR009459">
    <property type="entry name" value="MucBP_dom"/>
</dbReference>
<dbReference type="Proteomes" id="UP000033491">
    <property type="component" value="Unassembled WGS sequence"/>
</dbReference>
<dbReference type="InterPro" id="IPR013783">
    <property type="entry name" value="Ig-like_fold"/>
</dbReference>
<dbReference type="OrthoDB" id="2328848at2"/>
<comment type="caution">
    <text evidence="5">The sequence shown here is derived from an EMBL/GenBank/DDBJ whole genome shotgun (WGS) entry which is preliminary data.</text>
</comment>
<evidence type="ECO:0000256" key="2">
    <source>
        <dbReference type="SAM" id="MobiDB-lite"/>
    </source>
</evidence>
<dbReference type="PANTHER" id="PTHR13491:SF0">
    <property type="entry name" value="ZINC FINGER CCHC DOMAIN-CONTAINING PROTEIN 10"/>
    <property type="match status" value="1"/>
</dbReference>
<dbReference type="InterPro" id="IPR005046">
    <property type="entry name" value="DUF285"/>
</dbReference>
<dbReference type="InterPro" id="IPR044081">
    <property type="entry name" value="DUF5776"/>
</dbReference>
<dbReference type="STRING" id="216463.VC81_01215"/>
<dbReference type="PATRIC" id="fig|216463.3.peg.2034"/>
<reference evidence="5 6" key="1">
    <citation type="submission" date="2015-03" db="EMBL/GenBank/DDBJ databases">
        <authorList>
            <person name="Zheng J."/>
            <person name="Ganezle M."/>
        </authorList>
    </citation>
    <scope>NUCLEOTIDE SEQUENCE [LARGE SCALE GENOMIC DNA]</scope>
    <source>
        <strain evidence="5 6">LP38</strain>
    </source>
</reference>
<proteinExistence type="predicted"/>
<feature type="domain" description="DUF5776" evidence="4">
    <location>
        <begin position="586"/>
        <end position="652"/>
    </location>
</feature>
<evidence type="ECO:0008006" key="7">
    <source>
        <dbReference type="Google" id="ProtNLM"/>
    </source>
</evidence>
<feature type="region of interest" description="Disordered" evidence="2">
    <location>
        <begin position="423"/>
        <end position="492"/>
    </location>
</feature>
<accession>A0A0F3RUY6</accession>
<name>A0A0F3RUY6_9LACO</name>